<evidence type="ECO:0000256" key="6">
    <source>
        <dbReference type="RuleBase" id="RU361188"/>
    </source>
</evidence>
<evidence type="ECO:0000256" key="2">
    <source>
        <dbReference type="ARBA" id="ARBA00005382"/>
    </source>
</evidence>
<dbReference type="GO" id="GO:0006680">
    <property type="term" value="P:glucosylceramide catabolic process"/>
    <property type="evidence" value="ECO:0007669"/>
    <property type="project" value="TreeGrafter"/>
</dbReference>
<dbReference type="GO" id="GO:0004348">
    <property type="term" value="F:glucosylceramidase activity"/>
    <property type="evidence" value="ECO:0007669"/>
    <property type="project" value="UniProtKB-EC"/>
</dbReference>
<evidence type="ECO:0000256" key="4">
    <source>
        <dbReference type="ARBA" id="ARBA00022729"/>
    </source>
</evidence>
<evidence type="ECO:0000313" key="9">
    <source>
        <dbReference type="EMBL" id="CAD7395647.1"/>
    </source>
</evidence>
<dbReference type="Pfam" id="PF17189">
    <property type="entry name" value="Glyco_hydro_30C"/>
    <property type="match status" value="1"/>
</dbReference>
<name>A0A7R9GT10_TIMCR</name>
<dbReference type="InterPro" id="IPR001139">
    <property type="entry name" value="Glyco_hydro_30"/>
</dbReference>
<organism evidence="9">
    <name type="scientific">Timema cristinae</name>
    <name type="common">Walking stick</name>
    <dbReference type="NCBI Taxonomy" id="61476"/>
    <lineage>
        <taxon>Eukaryota</taxon>
        <taxon>Metazoa</taxon>
        <taxon>Ecdysozoa</taxon>
        <taxon>Arthropoda</taxon>
        <taxon>Hexapoda</taxon>
        <taxon>Insecta</taxon>
        <taxon>Pterygota</taxon>
        <taxon>Neoptera</taxon>
        <taxon>Polyneoptera</taxon>
        <taxon>Phasmatodea</taxon>
        <taxon>Timematodea</taxon>
        <taxon>Timematoidea</taxon>
        <taxon>Timematidae</taxon>
        <taxon>Timema</taxon>
    </lineage>
</organism>
<dbReference type="AlphaFoldDB" id="A0A7R9GT10"/>
<keyword evidence="5 6" id="KW-0378">Hydrolase</keyword>
<dbReference type="InterPro" id="IPR033453">
    <property type="entry name" value="Glyco_hydro_30_TIM-barrel"/>
</dbReference>
<evidence type="ECO:0000256" key="5">
    <source>
        <dbReference type="ARBA" id="ARBA00022801"/>
    </source>
</evidence>
<dbReference type="SUPFAM" id="SSF51445">
    <property type="entry name" value="(Trans)glycosidases"/>
    <property type="match status" value="1"/>
</dbReference>
<dbReference type="InterPro" id="IPR033452">
    <property type="entry name" value="GH30_C"/>
</dbReference>
<evidence type="ECO:0000256" key="3">
    <source>
        <dbReference type="ARBA" id="ARBA00012658"/>
    </source>
</evidence>
<feature type="domain" description="Glycosyl hydrolase family 30 beta sandwich" evidence="8">
    <location>
        <begin position="120"/>
        <end position="153"/>
    </location>
</feature>
<gene>
    <name evidence="9" type="ORF">TCEB3V08_LOCUS3252</name>
</gene>
<evidence type="ECO:0000259" key="8">
    <source>
        <dbReference type="Pfam" id="PF17189"/>
    </source>
</evidence>
<proteinExistence type="inferred from homology"/>
<dbReference type="GO" id="GO:0016020">
    <property type="term" value="C:membrane"/>
    <property type="evidence" value="ECO:0007669"/>
    <property type="project" value="GOC"/>
</dbReference>
<protein>
    <recommendedName>
        <fullName evidence="3 6">Glucosylceramidase</fullName>
        <ecNumber evidence="3 6">3.2.1.45</ecNumber>
    </recommendedName>
</protein>
<dbReference type="PANTHER" id="PTHR11069:SF23">
    <property type="entry name" value="LYSOSOMAL ACID GLUCOSYLCERAMIDASE"/>
    <property type="match status" value="1"/>
</dbReference>
<evidence type="ECO:0000256" key="1">
    <source>
        <dbReference type="ARBA" id="ARBA00001013"/>
    </source>
</evidence>
<keyword evidence="6" id="KW-0326">Glycosidase</keyword>
<dbReference type="InterPro" id="IPR017853">
    <property type="entry name" value="GH"/>
</dbReference>
<comment type="similarity">
    <text evidence="2 6">Belongs to the glycosyl hydrolase 30 family.</text>
</comment>
<sequence length="153" mass="17108">MSGYVDSDISLVYSCLLVTKRFEVRFLSGLPPLSPLHQIVASDLGNWEKGELYGTSIIQALTHWSGGWTDWNMVLDTQGGPTWSPKPYNAPIIANLTSDEFYKQPSYYFLAHFSSFIPPGSKRVGLTTEDARGLEYAAFLTPEDRIVVTIQNK</sequence>
<keyword evidence="6" id="KW-0746">Sphingolipid metabolism</keyword>
<evidence type="ECO:0000259" key="7">
    <source>
        <dbReference type="Pfam" id="PF02055"/>
    </source>
</evidence>
<keyword evidence="4" id="KW-0732">Signal</keyword>
<accession>A0A7R9GT10</accession>
<feature type="domain" description="Glycosyl hydrolase family 30 TIM-barrel" evidence="7">
    <location>
        <begin position="42"/>
        <end position="117"/>
    </location>
</feature>
<dbReference type="Gene3D" id="3.20.20.80">
    <property type="entry name" value="Glycosidases"/>
    <property type="match status" value="1"/>
</dbReference>
<dbReference type="Pfam" id="PF02055">
    <property type="entry name" value="Glyco_hydro_30"/>
    <property type="match status" value="1"/>
</dbReference>
<reference evidence="9" key="1">
    <citation type="submission" date="2020-11" db="EMBL/GenBank/DDBJ databases">
        <authorList>
            <person name="Tran Van P."/>
        </authorList>
    </citation>
    <scope>NUCLEOTIDE SEQUENCE</scope>
</reference>
<dbReference type="EC" id="3.2.1.45" evidence="3 6"/>
<comment type="catalytic activity">
    <reaction evidence="1">
        <text>a beta-D-glucosyl-(1&lt;-&gt;1')-N-acylsphing-4-enine + H2O = an N-acylsphing-4-enine + D-glucose</text>
        <dbReference type="Rhea" id="RHEA:13269"/>
        <dbReference type="ChEBI" id="CHEBI:4167"/>
        <dbReference type="ChEBI" id="CHEBI:15377"/>
        <dbReference type="ChEBI" id="CHEBI:22801"/>
        <dbReference type="ChEBI" id="CHEBI:52639"/>
        <dbReference type="EC" id="3.2.1.45"/>
    </reaction>
    <physiologicalReaction direction="left-to-right" evidence="1">
        <dbReference type="Rhea" id="RHEA:13270"/>
    </physiologicalReaction>
</comment>
<dbReference type="PANTHER" id="PTHR11069">
    <property type="entry name" value="GLUCOSYLCERAMIDASE"/>
    <property type="match status" value="1"/>
</dbReference>
<dbReference type="EMBL" id="OC317233">
    <property type="protein sequence ID" value="CAD7395647.1"/>
    <property type="molecule type" value="Genomic_DNA"/>
</dbReference>
<keyword evidence="6" id="KW-0443">Lipid metabolism</keyword>